<dbReference type="RefSeq" id="WP_101788977.1">
    <property type="nucleotide sequence ID" value="NZ_JBITMB010000004.1"/>
</dbReference>
<accession>A0ABW8A4P3</accession>
<protein>
    <recommendedName>
        <fullName evidence="4">Transporter</fullName>
    </recommendedName>
</protein>
<organism evidence="2 3">
    <name type="scientific">Nonomuraea indica</name>
    <dbReference type="NCBI Taxonomy" id="1581193"/>
    <lineage>
        <taxon>Bacteria</taxon>
        <taxon>Bacillati</taxon>
        <taxon>Actinomycetota</taxon>
        <taxon>Actinomycetes</taxon>
        <taxon>Streptosporangiales</taxon>
        <taxon>Streptosporangiaceae</taxon>
        <taxon>Nonomuraea</taxon>
    </lineage>
</organism>
<feature type="transmembrane region" description="Helical" evidence="1">
    <location>
        <begin position="35"/>
        <end position="57"/>
    </location>
</feature>
<evidence type="ECO:0008006" key="4">
    <source>
        <dbReference type="Google" id="ProtNLM"/>
    </source>
</evidence>
<dbReference type="EMBL" id="JBITMB010000004">
    <property type="protein sequence ID" value="MFI7441744.1"/>
    <property type="molecule type" value="Genomic_DNA"/>
</dbReference>
<keyword evidence="1" id="KW-1133">Transmembrane helix</keyword>
<feature type="transmembrane region" description="Helical" evidence="1">
    <location>
        <begin position="135"/>
        <end position="153"/>
    </location>
</feature>
<feature type="transmembrane region" description="Helical" evidence="1">
    <location>
        <begin position="185"/>
        <end position="204"/>
    </location>
</feature>
<evidence type="ECO:0000313" key="2">
    <source>
        <dbReference type="EMBL" id="MFI7441744.1"/>
    </source>
</evidence>
<keyword evidence="3" id="KW-1185">Reference proteome</keyword>
<keyword evidence="1" id="KW-0812">Transmembrane</keyword>
<gene>
    <name evidence="2" type="ORF">ACIBP5_17440</name>
</gene>
<evidence type="ECO:0000313" key="3">
    <source>
        <dbReference type="Proteomes" id="UP001612928"/>
    </source>
</evidence>
<name>A0ABW8A4P3_9ACTN</name>
<feature type="transmembrane region" description="Helical" evidence="1">
    <location>
        <begin position="102"/>
        <end position="123"/>
    </location>
</feature>
<comment type="caution">
    <text evidence="2">The sequence shown here is derived from an EMBL/GenBank/DDBJ whole genome shotgun (WGS) entry which is preliminary data.</text>
</comment>
<proteinExistence type="predicted"/>
<dbReference type="Proteomes" id="UP001612928">
    <property type="component" value="Unassembled WGS sequence"/>
</dbReference>
<keyword evidence="1" id="KW-0472">Membrane</keyword>
<sequence>MADDGEPAPSPEEMLRLIERQRADTVRRLKGDPRLLYAPWGVAWLLGFGTLFLHYGLGGEPYLAISQMQAVGVMLSLQVLAGGVAAYGITRMSGQVRGDSSARGTMYGYAWFAGMVLMAVVASRMSPQLPPEESGLLWAAASMLVVGVLYMAGGAIWLDWSMFFVGVCVLAVNAVGVVLGAGWHALLSSVLLGGGFVVVSFWLWRRG</sequence>
<feature type="transmembrane region" description="Helical" evidence="1">
    <location>
        <begin position="69"/>
        <end position="90"/>
    </location>
</feature>
<reference evidence="2 3" key="1">
    <citation type="submission" date="2024-10" db="EMBL/GenBank/DDBJ databases">
        <title>The Natural Products Discovery Center: Release of the First 8490 Sequenced Strains for Exploring Actinobacteria Biosynthetic Diversity.</title>
        <authorList>
            <person name="Kalkreuter E."/>
            <person name="Kautsar S.A."/>
            <person name="Yang D."/>
            <person name="Bader C.D."/>
            <person name="Teijaro C.N."/>
            <person name="Fluegel L."/>
            <person name="Davis C.M."/>
            <person name="Simpson J.R."/>
            <person name="Lauterbach L."/>
            <person name="Steele A.D."/>
            <person name="Gui C."/>
            <person name="Meng S."/>
            <person name="Li G."/>
            <person name="Viehrig K."/>
            <person name="Ye F."/>
            <person name="Su P."/>
            <person name="Kiefer A.F."/>
            <person name="Nichols A."/>
            <person name="Cepeda A.J."/>
            <person name="Yan W."/>
            <person name="Fan B."/>
            <person name="Jiang Y."/>
            <person name="Adhikari A."/>
            <person name="Zheng C.-J."/>
            <person name="Schuster L."/>
            <person name="Cowan T.M."/>
            <person name="Smanski M.J."/>
            <person name="Chevrette M.G."/>
            <person name="De Carvalho L.P.S."/>
            <person name="Shen B."/>
        </authorList>
    </citation>
    <scope>NUCLEOTIDE SEQUENCE [LARGE SCALE GENOMIC DNA]</scope>
    <source>
        <strain evidence="2 3">NPDC049503</strain>
    </source>
</reference>
<evidence type="ECO:0000256" key="1">
    <source>
        <dbReference type="SAM" id="Phobius"/>
    </source>
</evidence>
<feature type="transmembrane region" description="Helical" evidence="1">
    <location>
        <begin position="160"/>
        <end position="179"/>
    </location>
</feature>